<dbReference type="GeneID" id="6010887"/>
<comment type="caution">
    <text evidence="3">The sequence shown here is derived from an EMBL/GenBank/DDBJ whole genome shotgun (WGS) entry which is preliminary data.</text>
</comment>
<evidence type="ECO:0000256" key="1">
    <source>
        <dbReference type="SAM" id="MobiDB-lite"/>
    </source>
</evidence>
<keyword evidence="2" id="KW-1133">Transmembrane helix</keyword>
<evidence type="ECO:0000313" key="4">
    <source>
        <dbReference type="Proteomes" id="UP000001861"/>
    </source>
</evidence>
<name>A8NK79_COPC7</name>
<dbReference type="HOGENOM" id="CLU_773894_0_0_1"/>
<evidence type="ECO:0000256" key="2">
    <source>
        <dbReference type="SAM" id="Phobius"/>
    </source>
</evidence>
<keyword evidence="2" id="KW-0812">Transmembrane</keyword>
<organism evidence="3 4">
    <name type="scientific">Coprinopsis cinerea (strain Okayama-7 / 130 / ATCC MYA-4618 / FGSC 9003)</name>
    <name type="common">Inky cap fungus</name>
    <name type="synonym">Hormographiella aspergillata</name>
    <dbReference type="NCBI Taxonomy" id="240176"/>
    <lineage>
        <taxon>Eukaryota</taxon>
        <taxon>Fungi</taxon>
        <taxon>Dikarya</taxon>
        <taxon>Basidiomycota</taxon>
        <taxon>Agaricomycotina</taxon>
        <taxon>Agaricomycetes</taxon>
        <taxon>Agaricomycetidae</taxon>
        <taxon>Agaricales</taxon>
        <taxon>Agaricineae</taxon>
        <taxon>Psathyrellaceae</taxon>
        <taxon>Coprinopsis</taxon>
    </lineage>
</organism>
<dbReference type="AlphaFoldDB" id="A8NK79"/>
<dbReference type="Proteomes" id="UP000001861">
    <property type="component" value="Unassembled WGS sequence"/>
</dbReference>
<keyword evidence="2" id="KW-0472">Membrane</keyword>
<feature type="transmembrane region" description="Helical" evidence="2">
    <location>
        <begin position="81"/>
        <end position="98"/>
    </location>
</feature>
<dbReference type="EMBL" id="AACS02000010">
    <property type="protein sequence ID" value="EAU87350.2"/>
    <property type="molecule type" value="Genomic_DNA"/>
</dbReference>
<dbReference type="InParanoid" id="A8NK79"/>
<reference evidence="3 4" key="1">
    <citation type="journal article" date="2010" name="Proc. Natl. Acad. Sci. U.S.A.">
        <title>Insights into evolution of multicellular fungi from the assembled chromosomes of the mushroom Coprinopsis cinerea (Coprinus cinereus).</title>
        <authorList>
            <person name="Stajich J.E."/>
            <person name="Wilke S.K."/>
            <person name="Ahren D."/>
            <person name="Au C.H."/>
            <person name="Birren B.W."/>
            <person name="Borodovsky M."/>
            <person name="Burns C."/>
            <person name="Canback B."/>
            <person name="Casselton L.A."/>
            <person name="Cheng C.K."/>
            <person name="Deng J."/>
            <person name="Dietrich F.S."/>
            <person name="Fargo D.C."/>
            <person name="Farman M.L."/>
            <person name="Gathman A.C."/>
            <person name="Goldberg J."/>
            <person name="Guigo R."/>
            <person name="Hoegger P.J."/>
            <person name="Hooker J.B."/>
            <person name="Huggins A."/>
            <person name="James T.Y."/>
            <person name="Kamada T."/>
            <person name="Kilaru S."/>
            <person name="Kodira C."/>
            <person name="Kues U."/>
            <person name="Kupfer D."/>
            <person name="Kwan H.S."/>
            <person name="Lomsadze A."/>
            <person name="Li W."/>
            <person name="Lilly W.W."/>
            <person name="Ma L.J."/>
            <person name="Mackey A.J."/>
            <person name="Manning G."/>
            <person name="Martin F."/>
            <person name="Muraguchi H."/>
            <person name="Natvig D.O."/>
            <person name="Palmerini H."/>
            <person name="Ramesh M.A."/>
            <person name="Rehmeyer C.J."/>
            <person name="Roe B.A."/>
            <person name="Shenoy N."/>
            <person name="Stanke M."/>
            <person name="Ter-Hovhannisyan V."/>
            <person name="Tunlid A."/>
            <person name="Velagapudi R."/>
            <person name="Vision T.J."/>
            <person name="Zeng Q."/>
            <person name="Zolan M.E."/>
            <person name="Pukkila P.J."/>
        </authorList>
    </citation>
    <scope>NUCLEOTIDE SEQUENCE [LARGE SCALE GENOMIC DNA]</scope>
    <source>
        <strain evidence="4">Okayama-7 / 130 / ATCC MYA-4618 / FGSC 9003</strain>
    </source>
</reference>
<feature type="transmembrane region" description="Helical" evidence="2">
    <location>
        <begin position="52"/>
        <end position="75"/>
    </location>
</feature>
<dbReference type="KEGG" id="cci:CC1G_02109"/>
<feature type="compositionally biased region" description="Basic residues" evidence="1">
    <location>
        <begin position="29"/>
        <end position="41"/>
    </location>
</feature>
<proteinExistence type="predicted"/>
<accession>A8NK79</accession>
<gene>
    <name evidence="3" type="ORF">CC1G_02109</name>
</gene>
<sequence>MSSSSQRRLQQESVSFQGGVRPIHTHGLPIRKHTPTRHTHHLQNGSTSYPHLVARFVTSIALSIFTLSYASLLVVARPFTLIVRVVSAVGCILVSALYRPFTRLSTSTPAPEPQDVIFVLNATIDIDAMEADEETDSQKGHPVATVPSTPPFRFRYPVRRHFVRRVEAPVSAPLPPPPVMPRGRGQALRRDTSPITVFRNPDLPVRLEVVANLTEDHGAFGFLKPEVEGMDLSAHHPRRSSEVVETRLWWHGPISNLKGTLNELPLMTTRLSIRDCDIAVEDILWILSGCPHLEILDVREVTDKDPILAMGASTTYPYGSHTLRSLTLTATASLVPLFDQAVSRKDWYLSFVTIAPKS</sequence>
<keyword evidence="4" id="KW-1185">Reference proteome</keyword>
<protein>
    <submittedName>
        <fullName evidence="3">Uncharacterized protein</fullName>
    </submittedName>
</protein>
<feature type="region of interest" description="Disordered" evidence="1">
    <location>
        <begin position="20"/>
        <end position="44"/>
    </location>
</feature>
<evidence type="ECO:0000313" key="3">
    <source>
        <dbReference type="EMBL" id="EAU87350.2"/>
    </source>
</evidence>
<dbReference type="RefSeq" id="XP_001834373.2">
    <property type="nucleotide sequence ID" value="XM_001834321.2"/>
</dbReference>
<dbReference type="VEuPathDB" id="FungiDB:CC1G_02109"/>